<dbReference type="RefSeq" id="WP_373655443.1">
    <property type="nucleotide sequence ID" value="NZ_JBGUAW010000004.1"/>
</dbReference>
<keyword evidence="3" id="KW-1185">Reference proteome</keyword>
<comment type="caution">
    <text evidence="2">The sequence shown here is derived from an EMBL/GenBank/DDBJ whole genome shotgun (WGS) entry which is preliminary data.</text>
</comment>
<feature type="signal peptide" evidence="1">
    <location>
        <begin position="1"/>
        <end position="21"/>
    </location>
</feature>
<name>A0ABV4TTR3_9GAMM</name>
<dbReference type="Proteomes" id="UP001575181">
    <property type="component" value="Unassembled WGS sequence"/>
</dbReference>
<gene>
    <name evidence="2" type="ORF">ACERLL_07470</name>
</gene>
<dbReference type="InterPro" id="IPR021383">
    <property type="entry name" value="DUF3015"/>
</dbReference>
<evidence type="ECO:0000313" key="2">
    <source>
        <dbReference type="EMBL" id="MFA9460662.1"/>
    </source>
</evidence>
<accession>A0ABV4TTR3</accession>
<evidence type="ECO:0000313" key="3">
    <source>
        <dbReference type="Proteomes" id="UP001575181"/>
    </source>
</evidence>
<evidence type="ECO:0000256" key="1">
    <source>
        <dbReference type="SAM" id="SignalP"/>
    </source>
</evidence>
<proteinExistence type="predicted"/>
<sequence length="161" mass="16917">MWKKSLLIGALAAFPMSSAMAEDSTGCGAGTMLFDGQQGIAPQVLAVTTNGIFGNQTFGITSGTLGCDQDGVVKSTEKLSKFIDDNMNKLAADMATGGGETLASLASLMGVEQDDRAAFYRSAQEHFKRIYGEEDVTASEVVKNLNAVMAENPRLSGYTTA</sequence>
<reference evidence="2 3" key="1">
    <citation type="submission" date="2024-08" db="EMBL/GenBank/DDBJ databases">
        <title>Whole-genome sequencing of halo(alkali)philic microorganisms from hypersaline lakes.</title>
        <authorList>
            <person name="Sorokin D.Y."/>
            <person name="Merkel A.Y."/>
            <person name="Messina E."/>
            <person name="Yakimov M."/>
        </authorList>
    </citation>
    <scope>NUCLEOTIDE SEQUENCE [LARGE SCALE GENOMIC DNA]</scope>
    <source>
        <strain evidence="2 3">Cl-TMA</strain>
    </source>
</reference>
<dbReference type="EMBL" id="JBGUAW010000004">
    <property type="protein sequence ID" value="MFA9460662.1"/>
    <property type="molecule type" value="Genomic_DNA"/>
</dbReference>
<keyword evidence="1" id="KW-0732">Signal</keyword>
<feature type="chain" id="PRO_5046869479" evidence="1">
    <location>
        <begin position="22"/>
        <end position="161"/>
    </location>
</feature>
<organism evidence="2 3">
    <name type="scientific">Thiohalorhabdus methylotrophus</name>
    <dbReference type="NCBI Taxonomy" id="3242694"/>
    <lineage>
        <taxon>Bacteria</taxon>
        <taxon>Pseudomonadati</taxon>
        <taxon>Pseudomonadota</taxon>
        <taxon>Gammaproteobacteria</taxon>
        <taxon>Thiohalorhabdales</taxon>
        <taxon>Thiohalorhabdaceae</taxon>
        <taxon>Thiohalorhabdus</taxon>
    </lineage>
</organism>
<protein>
    <submittedName>
        <fullName evidence="2">DUF3015 domain-containing protein</fullName>
    </submittedName>
</protein>
<dbReference type="Pfam" id="PF11220">
    <property type="entry name" value="DUF3015"/>
    <property type="match status" value="1"/>
</dbReference>